<dbReference type="eggNOG" id="COG3335">
    <property type="taxonomic scope" value="Bacteria"/>
</dbReference>
<organism evidence="2">
    <name type="scientific">Vecturithrix granuli</name>
    <dbReference type="NCBI Taxonomy" id="1499967"/>
    <lineage>
        <taxon>Bacteria</taxon>
        <taxon>Candidatus Moduliflexota</taxon>
        <taxon>Candidatus Vecturitrichia</taxon>
        <taxon>Candidatus Vecturitrichales</taxon>
        <taxon>Candidatus Vecturitrichaceae</taxon>
        <taxon>Candidatus Vecturithrix</taxon>
    </lineage>
</organism>
<gene>
    <name evidence="2" type="ORF">U27_04824</name>
</gene>
<reference evidence="2" key="1">
    <citation type="journal article" date="2015" name="PeerJ">
        <title>First genomic representation of candidate bacterial phylum KSB3 points to enhanced environmental sensing as a trigger of wastewater bulking.</title>
        <authorList>
            <person name="Sekiguchi Y."/>
            <person name="Ohashi A."/>
            <person name="Parks D.H."/>
            <person name="Yamauchi T."/>
            <person name="Tyson G.W."/>
            <person name="Hugenholtz P."/>
        </authorList>
    </citation>
    <scope>NUCLEOTIDE SEQUENCE [LARGE SCALE GENOMIC DNA]</scope>
</reference>
<dbReference type="STRING" id="1499967.U27_04824"/>
<feature type="domain" description="Tc1-like transposase DDE" evidence="1">
    <location>
        <begin position="34"/>
        <end position="182"/>
    </location>
</feature>
<evidence type="ECO:0000313" key="2">
    <source>
        <dbReference type="EMBL" id="GAK57852.1"/>
    </source>
</evidence>
<dbReference type="AlphaFoldDB" id="A0A081BZU7"/>
<dbReference type="Proteomes" id="UP000030661">
    <property type="component" value="Unassembled WGS sequence"/>
</dbReference>
<dbReference type="EMBL" id="DF820466">
    <property type="protein sequence ID" value="GAK57852.1"/>
    <property type="molecule type" value="Genomic_DNA"/>
</dbReference>
<dbReference type="InterPro" id="IPR047655">
    <property type="entry name" value="Transpos_IS630-like"/>
</dbReference>
<dbReference type="Pfam" id="PF13358">
    <property type="entry name" value="DDE_3"/>
    <property type="match status" value="1"/>
</dbReference>
<protein>
    <submittedName>
        <fullName evidence="2">Transposase</fullName>
    </submittedName>
</protein>
<proteinExistence type="predicted"/>
<dbReference type="NCBIfam" id="NF033545">
    <property type="entry name" value="transpos_IS630"/>
    <property type="match status" value="1"/>
</dbReference>
<dbReference type="HOGENOM" id="CLU_041125_1_0_0"/>
<evidence type="ECO:0000313" key="3">
    <source>
        <dbReference type="Proteomes" id="UP000030661"/>
    </source>
</evidence>
<dbReference type="InterPro" id="IPR038717">
    <property type="entry name" value="Tc1-like_DDE_dom"/>
</dbReference>
<sequence length="215" mass="24465">MKSWVIPEAGPEFVCGMEEVLDLYAQPYDPDHPRVCLDESPKQLISERRESFTDAHGVEHVDDEYTREGTVDLSMVVEPLAGKREVLVKDQHTRLEGAEVVAHVVEDLYPSAKKVTWIQDNLRTHKKSALYELFAPERARAILEKLEFIYTPKHGSWLNVAECELSVLTRQGLGERVACKEEAIRQVTAWYATRNDAGAKVDWQFTTCQIQGEGH</sequence>
<evidence type="ECO:0000259" key="1">
    <source>
        <dbReference type="Pfam" id="PF13358"/>
    </source>
</evidence>
<keyword evidence="3" id="KW-1185">Reference proteome</keyword>
<name>A0A081BZU7_VECG1</name>
<accession>A0A081BZU7</accession>